<comment type="caution">
    <text evidence="13">The sequence shown here is derived from an EMBL/GenBank/DDBJ whole genome shotgun (WGS) entry which is preliminary data.</text>
</comment>
<dbReference type="InterPro" id="IPR042122">
    <property type="entry name" value="Ser_AcTrfase_N_sf"/>
</dbReference>
<dbReference type="AlphaFoldDB" id="A0A318KS24"/>
<keyword evidence="8" id="KW-0198">Cysteine biosynthesis</keyword>
<gene>
    <name evidence="12" type="primary">cysE</name>
    <name evidence="13" type="ORF">DES51_103227</name>
    <name evidence="12" type="ORF">MQE39_01175</name>
</gene>
<dbReference type="GO" id="GO:0005737">
    <property type="term" value="C:cytoplasm"/>
    <property type="evidence" value="ECO:0007669"/>
    <property type="project" value="InterPro"/>
</dbReference>
<comment type="pathway">
    <text evidence="1">Amino-acid biosynthesis; L-cysteine biosynthesis; L-cysteine from L-serine: step 1/2.</text>
</comment>
<dbReference type="GO" id="GO:0009001">
    <property type="term" value="F:serine O-acetyltransferase activity"/>
    <property type="evidence" value="ECO:0007669"/>
    <property type="project" value="UniProtKB-EC"/>
</dbReference>
<reference evidence="13 14" key="1">
    <citation type="submission" date="2018-05" db="EMBL/GenBank/DDBJ databases">
        <title>Genomic Encyclopedia of Type Strains, Phase IV (KMG-IV): sequencing the most valuable type-strain genomes for metagenomic binning, comparative biology and taxonomic classification.</title>
        <authorList>
            <person name="Goeker M."/>
        </authorList>
    </citation>
    <scope>NUCLEOTIDE SEQUENCE [LARGE SCALE GENOMIC DNA]</scope>
    <source>
        <strain evidence="13 14">JC118</strain>
    </source>
</reference>
<dbReference type="PROSITE" id="PS00101">
    <property type="entry name" value="HEXAPEP_TRANSFERASES"/>
    <property type="match status" value="1"/>
</dbReference>
<dbReference type="GO" id="GO:0006535">
    <property type="term" value="P:cysteine biosynthetic process from serine"/>
    <property type="evidence" value="ECO:0007669"/>
    <property type="project" value="InterPro"/>
</dbReference>
<evidence type="ECO:0000256" key="9">
    <source>
        <dbReference type="ARBA" id="ARBA00023315"/>
    </source>
</evidence>
<keyword evidence="9 11" id="KW-0012">Acyltransferase</keyword>
<dbReference type="OrthoDB" id="9801456at2"/>
<dbReference type="SUPFAM" id="SSF51161">
    <property type="entry name" value="Trimeric LpxA-like enzymes"/>
    <property type="match status" value="1"/>
</dbReference>
<keyword evidence="5" id="KW-0028">Amino-acid biosynthesis</keyword>
<dbReference type="InterPro" id="IPR053376">
    <property type="entry name" value="Serine_acetyltransferase"/>
</dbReference>
<dbReference type="Proteomes" id="UP000247612">
    <property type="component" value="Unassembled WGS sequence"/>
</dbReference>
<evidence type="ECO:0000313" key="14">
    <source>
        <dbReference type="Proteomes" id="UP000247612"/>
    </source>
</evidence>
<keyword evidence="14" id="KW-1185">Reference proteome</keyword>
<dbReference type="InterPro" id="IPR018357">
    <property type="entry name" value="Hexapep_transf_CS"/>
</dbReference>
<proteinExistence type="inferred from homology"/>
<dbReference type="EMBL" id="JALDAW010000002">
    <property type="protein sequence ID" value="MDY5166737.1"/>
    <property type="molecule type" value="Genomic_DNA"/>
</dbReference>
<dbReference type="InterPro" id="IPR011004">
    <property type="entry name" value="Trimer_LpxA-like_sf"/>
</dbReference>
<dbReference type="UniPathway" id="UPA00136">
    <property type="reaction ID" value="UER00199"/>
</dbReference>
<evidence type="ECO:0000256" key="1">
    <source>
        <dbReference type="ARBA" id="ARBA00004876"/>
    </source>
</evidence>
<dbReference type="Proteomes" id="UP001276902">
    <property type="component" value="Unassembled WGS sequence"/>
</dbReference>
<dbReference type="PANTHER" id="PTHR42811">
    <property type="entry name" value="SERINE ACETYLTRANSFERASE"/>
    <property type="match status" value="1"/>
</dbReference>
<dbReference type="EMBL" id="QJKH01000003">
    <property type="protein sequence ID" value="PXX80631.1"/>
    <property type="molecule type" value="Genomic_DNA"/>
</dbReference>
<evidence type="ECO:0000256" key="8">
    <source>
        <dbReference type="ARBA" id="ARBA00023192"/>
    </source>
</evidence>
<keyword evidence="7" id="KW-0677">Repeat</keyword>
<dbReference type="CDD" id="cd03354">
    <property type="entry name" value="LbH_SAT"/>
    <property type="match status" value="1"/>
</dbReference>
<dbReference type="EC" id="2.3.1.30" evidence="3 11"/>
<evidence type="ECO:0000313" key="12">
    <source>
        <dbReference type="EMBL" id="MDY5166737.1"/>
    </source>
</evidence>
<keyword evidence="6 11" id="KW-0808">Transferase</keyword>
<dbReference type="InterPro" id="IPR005881">
    <property type="entry name" value="Ser_O-AcTrfase"/>
</dbReference>
<comment type="similarity">
    <text evidence="2 11">Belongs to the transferase hexapeptide repeat family.</text>
</comment>
<dbReference type="InterPro" id="IPR001451">
    <property type="entry name" value="Hexapep"/>
</dbReference>
<evidence type="ECO:0000256" key="6">
    <source>
        <dbReference type="ARBA" id="ARBA00022679"/>
    </source>
</evidence>
<dbReference type="Gene3D" id="1.10.3130.10">
    <property type="entry name" value="serine acetyltransferase, domain 1"/>
    <property type="match status" value="1"/>
</dbReference>
<dbReference type="NCBIfam" id="NF041874">
    <property type="entry name" value="EPS_EpsC"/>
    <property type="match status" value="1"/>
</dbReference>
<dbReference type="InterPro" id="IPR045304">
    <property type="entry name" value="LbH_SAT"/>
</dbReference>
<evidence type="ECO:0000256" key="7">
    <source>
        <dbReference type="ARBA" id="ARBA00022737"/>
    </source>
</evidence>
<evidence type="ECO:0000256" key="2">
    <source>
        <dbReference type="ARBA" id="ARBA00007274"/>
    </source>
</evidence>
<comment type="catalytic activity">
    <reaction evidence="10 11">
        <text>L-serine + acetyl-CoA = O-acetyl-L-serine + CoA</text>
        <dbReference type="Rhea" id="RHEA:24560"/>
        <dbReference type="ChEBI" id="CHEBI:33384"/>
        <dbReference type="ChEBI" id="CHEBI:57287"/>
        <dbReference type="ChEBI" id="CHEBI:57288"/>
        <dbReference type="ChEBI" id="CHEBI:58340"/>
        <dbReference type="EC" id="2.3.1.30"/>
    </reaction>
</comment>
<evidence type="ECO:0000313" key="13">
    <source>
        <dbReference type="EMBL" id="PXX80631.1"/>
    </source>
</evidence>
<name>A0A318KS24_9FIRM</name>
<dbReference type="RefSeq" id="WP_022938254.1">
    <property type="nucleotide sequence ID" value="NZ_BAABZA010000012.1"/>
</dbReference>
<evidence type="ECO:0000256" key="4">
    <source>
        <dbReference type="ARBA" id="ARBA00018522"/>
    </source>
</evidence>
<dbReference type="Gene3D" id="2.160.10.10">
    <property type="entry name" value="Hexapeptide repeat proteins"/>
    <property type="match status" value="1"/>
</dbReference>
<sequence>MNWFSLLWYNVNRVVEVDPAAHSRLEVLILYPHIWALIFYRFAHFFYKCHLFFIARLISQIARFLTNIEIHPGATIGKGLIIDHGTGCVIGETTVIGDDCLLYHGVTLGGNGRGKCKRHPTLLNHVMVGCNSSILGNITLGNYVQIGANSVVTKDVEDHQVVYGLAAKVRPEKCTDADRPNIINVNRD</sequence>
<evidence type="ECO:0000256" key="10">
    <source>
        <dbReference type="ARBA" id="ARBA00049486"/>
    </source>
</evidence>
<evidence type="ECO:0000256" key="5">
    <source>
        <dbReference type="ARBA" id="ARBA00022605"/>
    </source>
</evidence>
<dbReference type="NCBIfam" id="TIGR01172">
    <property type="entry name" value="cysE"/>
    <property type="match status" value="1"/>
</dbReference>
<dbReference type="FunFam" id="2.160.10.10:FF:000007">
    <property type="entry name" value="Serine acetyltransferase"/>
    <property type="match status" value="1"/>
</dbReference>
<dbReference type="Pfam" id="PF00132">
    <property type="entry name" value="Hexapep"/>
    <property type="match status" value="1"/>
</dbReference>
<accession>A0A318KS24</accession>
<dbReference type="PIRSF" id="PIRSF000441">
    <property type="entry name" value="CysE"/>
    <property type="match status" value="1"/>
</dbReference>
<organism evidence="13 14">
    <name type="scientific">Dielma fastidiosa</name>
    <dbReference type="NCBI Taxonomy" id="1034346"/>
    <lineage>
        <taxon>Bacteria</taxon>
        <taxon>Bacillati</taxon>
        <taxon>Bacillota</taxon>
        <taxon>Erysipelotrichia</taxon>
        <taxon>Erysipelotrichales</taxon>
        <taxon>Erysipelotrichaceae</taxon>
        <taxon>Dielma</taxon>
    </lineage>
</organism>
<protein>
    <recommendedName>
        <fullName evidence="4 11">Serine acetyltransferase</fullName>
        <ecNumber evidence="3 11">2.3.1.30</ecNumber>
    </recommendedName>
</protein>
<reference evidence="12" key="2">
    <citation type="submission" date="2022-03" db="EMBL/GenBank/DDBJ databases">
        <title>First case of bacteraemia caused by Dielma fastidiosa in a patient hospitalised with diverticulitis.</title>
        <authorList>
            <person name="Forman-Ankjaer B."/>
            <person name="Hvid-Jensen F."/>
            <person name="Kobel C.M."/>
            <person name="Greve T."/>
        </authorList>
    </citation>
    <scope>NUCLEOTIDE SEQUENCE</scope>
    <source>
        <strain evidence="12">AUH_DF_2021</strain>
    </source>
</reference>
<evidence type="ECO:0000256" key="11">
    <source>
        <dbReference type="PIRNR" id="PIRNR000441"/>
    </source>
</evidence>
<dbReference type="GeneID" id="94442524"/>
<evidence type="ECO:0000256" key="3">
    <source>
        <dbReference type="ARBA" id="ARBA00013266"/>
    </source>
</evidence>
<dbReference type="STRING" id="1034346.GCA_000313565_01949"/>